<keyword evidence="2" id="KW-1185">Reference proteome</keyword>
<evidence type="ECO:0000313" key="1">
    <source>
        <dbReference type="EMBL" id="MBS3019132.1"/>
    </source>
</evidence>
<evidence type="ECO:0000313" key="2">
    <source>
        <dbReference type="Proteomes" id="UP001647436"/>
    </source>
</evidence>
<reference evidence="1 2" key="1">
    <citation type="submission" date="2020-03" db="EMBL/GenBank/DDBJ databases">
        <title>The role of nitrogen metabolism on polyethylene biodegradation.</title>
        <authorList>
            <person name="Peixoto J."/>
            <person name="Vizzotto C.S."/>
            <person name="Ramos A."/>
            <person name="Alves G."/>
            <person name="Steindorff A."/>
            <person name="Kruger R."/>
        </authorList>
    </citation>
    <scope>NUCLEOTIDE SEQUENCE [LARGE SCALE GENOMIC DNA]</scope>
    <source>
        <strain evidence="1 2">PE63</strain>
    </source>
</reference>
<gene>
    <name evidence="1" type="ORF">DJFAAGMI_01871</name>
</gene>
<protein>
    <recommendedName>
        <fullName evidence="3">Phage gp6-like head-tail connector protein</fullName>
    </recommendedName>
</protein>
<comment type="caution">
    <text evidence="1">The sequence shown here is derived from an EMBL/GenBank/DDBJ whole genome shotgun (WGS) entry which is preliminary data.</text>
</comment>
<proteinExistence type="predicted"/>
<name>A0ABS5LSS4_9BURK</name>
<dbReference type="RefSeq" id="WP_211456932.1">
    <property type="nucleotide sequence ID" value="NZ_JAANES010000002.1"/>
</dbReference>
<dbReference type="Proteomes" id="UP001647436">
    <property type="component" value="Unassembled WGS sequence"/>
</dbReference>
<evidence type="ECO:0008006" key="3">
    <source>
        <dbReference type="Google" id="ProtNLM"/>
    </source>
</evidence>
<organism evidence="1 2">
    <name type="scientific">Comamonas brasiliensis</name>
    <dbReference type="NCBI Taxonomy" id="1812482"/>
    <lineage>
        <taxon>Bacteria</taxon>
        <taxon>Pseudomonadati</taxon>
        <taxon>Pseudomonadota</taxon>
        <taxon>Betaproteobacteria</taxon>
        <taxon>Burkholderiales</taxon>
        <taxon>Comamonadaceae</taxon>
        <taxon>Comamonas</taxon>
    </lineage>
</organism>
<sequence>MARRIRYTGEPVLTLAEVVEWVREDPATAQADLITKLIIPTVTAQCEAETGAAIQEAEYEEDWPAGIRARALDRGQATEILKVQILQPDGALLSPDQYCLQIGQRVSVLTVRSDVALRITYKAGLDLVAYPSVRSWMLMYAATLWAQREVIAQGGLVPLPGQFLDSMLSDIKVPPRF</sequence>
<dbReference type="EMBL" id="JAANES010000002">
    <property type="protein sequence ID" value="MBS3019132.1"/>
    <property type="molecule type" value="Genomic_DNA"/>
</dbReference>
<accession>A0ABS5LSS4</accession>